<sequence length="250" mass="27899">MPIRSIWNVGRERGGFADGGWAQQKGDAIFGMNDYQKERVVYQSHDMTALPWKNGGGVTREVARDREGLSPNWRMSIADLEHPGAFSCFEGRQRHFGVLGERPVVLSFPDRQVTLATGDVLIFEGDEPVVCELPDGPSRALNLMFDAKRWDGHLMLCEPWAWPLHESGEAPWEECWYILSRGRLMLDPSTPNPVVVGPGDALRYPLTECGHALPGNLRPIDESAHGLVGFGVQLKRHSTDLDPVSSLQRM</sequence>
<organism evidence="1 2">
    <name type="scientific">Salinicola socius</name>
    <dbReference type="NCBI Taxonomy" id="404433"/>
    <lineage>
        <taxon>Bacteria</taxon>
        <taxon>Pseudomonadati</taxon>
        <taxon>Pseudomonadota</taxon>
        <taxon>Gammaproteobacteria</taxon>
        <taxon>Oceanospirillales</taxon>
        <taxon>Halomonadaceae</taxon>
        <taxon>Salinicola</taxon>
    </lineage>
</organism>
<dbReference type="InterPro" id="IPR010282">
    <property type="entry name" value="Uncharacterised_HutD/Ves"/>
</dbReference>
<proteinExistence type="predicted"/>
<dbReference type="InterPro" id="IPR011051">
    <property type="entry name" value="RmlC_Cupin_sf"/>
</dbReference>
<protein>
    <submittedName>
        <fullName evidence="1">Uncharacterized protein</fullName>
    </submittedName>
</protein>
<dbReference type="InterPro" id="IPR014710">
    <property type="entry name" value="RmlC-like_jellyroll"/>
</dbReference>
<reference evidence="1 2" key="1">
    <citation type="submission" date="2016-12" db="EMBL/GenBank/DDBJ databases">
        <title>Draft genome sequences of strains Salinicola socius SMB35, Salinicola sp. MH3R3-1 and Chromohalobacter sp. SMB17 from the Verkhnekamsk potash mining region of Russia.</title>
        <authorList>
            <person name="Mavrodi D.V."/>
            <person name="Olsson B.E."/>
            <person name="Korsakova E.S."/>
            <person name="Pyankova A."/>
            <person name="Mavrodi O.V."/>
            <person name="Plotnikova E.G."/>
        </authorList>
    </citation>
    <scope>NUCLEOTIDE SEQUENCE [LARGE SCALE GENOMIC DNA]</scope>
    <source>
        <strain evidence="1 2">SMB35</strain>
    </source>
</reference>
<dbReference type="Proteomes" id="UP000186878">
    <property type="component" value="Unassembled WGS sequence"/>
</dbReference>
<dbReference type="EMBL" id="MSDO01000010">
    <property type="protein sequence ID" value="OLO04552.1"/>
    <property type="molecule type" value="Genomic_DNA"/>
</dbReference>
<dbReference type="PANTHER" id="PTHR37943">
    <property type="entry name" value="PROTEIN VES"/>
    <property type="match status" value="1"/>
</dbReference>
<evidence type="ECO:0000313" key="1">
    <source>
        <dbReference type="EMBL" id="OLO04552.1"/>
    </source>
</evidence>
<keyword evidence="2" id="KW-1185">Reference proteome</keyword>
<dbReference type="SUPFAM" id="SSF51182">
    <property type="entry name" value="RmlC-like cupins"/>
    <property type="match status" value="1"/>
</dbReference>
<dbReference type="Pfam" id="PF05962">
    <property type="entry name" value="HutD"/>
    <property type="match status" value="1"/>
</dbReference>
<dbReference type="Gene3D" id="2.60.120.10">
    <property type="entry name" value="Jelly Rolls"/>
    <property type="match status" value="1"/>
</dbReference>
<gene>
    <name evidence="1" type="ORF">BTW07_08975</name>
</gene>
<dbReference type="PANTHER" id="PTHR37943:SF1">
    <property type="entry name" value="PROTEIN VES"/>
    <property type="match status" value="1"/>
</dbReference>
<name>A0A1Q8ST46_9GAMM</name>
<dbReference type="STRING" id="404433.BTW07_08975"/>
<comment type="caution">
    <text evidence="1">The sequence shown here is derived from an EMBL/GenBank/DDBJ whole genome shotgun (WGS) entry which is preliminary data.</text>
</comment>
<evidence type="ECO:0000313" key="2">
    <source>
        <dbReference type="Proteomes" id="UP000186878"/>
    </source>
</evidence>
<dbReference type="AlphaFoldDB" id="A0A1Q8ST46"/>
<accession>A0A1Q8ST46</accession>